<evidence type="ECO:0000256" key="3">
    <source>
        <dbReference type="ARBA" id="ARBA00023027"/>
    </source>
</evidence>
<dbReference type="InterPro" id="IPR036220">
    <property type="entry name" value="UDP-Glc/GDP-Man_DH_C_sf"/>
</dbReference>
<dbReference type="Pfam" id="PF03721">
    <property type="entry name" value="UDPG_MGDP_dh_N"/>
    <property type="match status" value="1"/>
</dbReference>
<dbReference type="Pfam" id="PF03720">
    <property type="entry name" value="UDPG_MGDP_dh_C"/>
    <property type="match status" value="1"/>
</dbReference>
<comment type="caution">
    <text evidence="6">The sequence shown here is derived from an EMBL/GenBank/DDBJ whole genome shotgun (WGS) entry which is preliminary data.</text>
</comment>
<protein>
    <submittedName>
        <fullName evidence="6">Nucleotide sugar dehydrogenase</fullName>
    </submittedName>
</protein>
<dbReference type="InterPro" id="IPR014027">
    <property type="entry name" value="UDP-Glc/GDP-Man_DH_C"/>
</dbReference>
<dbReference type="InterPro" id="IPR008927">
    <property type="entry name" value="6-PGluconate_DH-like_C_sf"/>
</dbReference>
<organism evidence="6 7">
    <name type="scientific">Aquifex aeolicus</name>
    <dbReference type="NCBI Taxonomy" id="63363"/>
    <lineage>
        <taxon>Bacteria</taxon>
        <taxon>Pseudomonadati</taxon>
        <taxon>Aquificota</taxon>
        <taxon>Aquificia</taxon>
        <taxon>Aquificales</taxon>
        <taxon>Aquificaceae</taxon>
        <taxon>Aquifex</taxon>
    </lineage>
</organism>
<dbReference type="PIRSF" id="PIRSF500136">
    <property type="entry name" value="UDP_ManNAc_DH"/>
    <property type="match status" value="1"/>
</dbReference>
<dbReference type="Pfam" id="PF00984">
    <property type="entry name" value="UDPG_MGDP_dh"/>
    <property type="match status" value="1"/>
</dbReference>
<gene>
    <name evidence="6" type="ORF">EYH37_02600</name>
</gene>
<dbReference type="SMART" id="SM00984">
    <property type="entry name" value="UDPG_MGDP_dh_C"/>
    <property type="match status" value="1"/>
</dbReference>
<evidence type="ECO:0000256" key="1">
    <source>
        <dbReference type="ARBA" id="ARBA00006601"/>
    </source>
</evidence>
<evidence type="ECO:0000256" key="4">
    <source>
        <dbReference type="PIRNR" id="PIRNR000124"/>
    </source>
</evidence>
<evidence type="ECO:0000256" key="2">
    <source>
        <dbReference type="ARBA" id="ARBA00023002"/>
    </source>
</evidence>
<dbReference type="GO" id="GO:0000271">
    <property type="term" value="P:polysaccharide biosynthetic process"/>
    <property type="evidence" value="ECO:0007669"/>
    <property type="project" value="InterPro"/>
</dbReference>
<dbReference type="SUPFAM" id="SSF48179">
    <property type="entry name" value="6-phosphogluconate dehydrogenase C-terminal domain-like"/>
    <property type="match status" value="1"/>
</dbReference>
<dbReference type="Gene3D" id="3.40.50.720">
    <property type="entry name" value="NAD(P)-binding Rossmann-like Domain"/>
    <property type="match status" value="2"/>
</dbReference>
<comment type="similarity">
    <text evidence="1 4">Belongs to the UDP-glucose/GDP-mannose dehydrogenase family.</text>
</comment>
<evidence type="ECO:0000313" key="7">
    <source>
        <dbReference type="Proteomes" id="UP000606463"/>
    </source>
</evidence>
<dbReference type="InterPro" id="IPR001732">
    <property type="entry name" value="UDP-Glc/GDP-Man_DH_N"/>
</dbReference>
<dbReference type="InterPro" id="IPR036291">
    <property type="entry name" value="NAD(P)-bd_dom_sf"/>
</dbReference>
<dbReference type="EMBL" id="DQVE01000028">
    <property type="protein sequence ID" value="HIP98244.1"/>
    <property type="molecule type" value="Genomic_DNA"/>
</dbReference>
<dbReference type="SUPFAM" id="SSF52413">
    <property type="entry name" value="UDP-glucose/GDP-mannose dehydrogenase C-terminal domain"/>
    <property type="match status" value="1"/>
</dbReference>
<name>A0A9D1CF39_AQUAO</name>
<evidence type="ECO:0000313" key="6">
    <source>
        <dbReference type="EMBL" id="HIP98244.1"/>
    </source>
</evidence>
<dbReference type="NCBIfam" id="TIGR03026">
    <property type="entry name" value="NDP-sugDHase"/>
    <property type="match status" value="1"/>
</dbReference>
<proteinExistence type="inferred from homology"/>
<dbReference type="InterPro" id="IPR028359">
    <property type="entry name" value="UDP_ManNAc/GlcNAc_DH"/>
</dbReference>
<dbReference type="AlphaFoldDB" id="A0A9D1CF39"/>
<dbReference type="SUPFAM" id="SSF51735">
    <property type="entry name" value="NAD(P)-binding Rossmann-fold domains"/>
    <property type="match status" value="1"/>
</dbReference>
<sequence length="428" mass="48175">MLKETTIAVVGLGYVGLPLAVALAKHFPVIGLDINSIRIEELKKGIDRTGEVESKDILNPHIVYTTDEKLLKDANVIIVTVPTPTDRYRNPDLRFLKRATQTVGRNLKKGTIVVYESTVFPGCTEEVCVPILEKESGLTWKRDFFVGYSPERINPGDKKHRLENIVKVVAGDTPETAKKIAAIYSKVIKAGVHIAPSIKVAEAAKVIENTQRDINIALMNELAMLFDKLGIDTREVLEAAGTKWNFLKFEPGLVGGHCIPEDPYYLAYKAQEVGFHPQLILSGRRINDYIPIFIAQKVVKLLIKAGKVVQNSKVLVMGVTFKENVPDARNSKVADLIRELQEYGIQVSVYDPVANSEEVKRYYGITLIRDIKENAPYDGIVVAVKHKEFLNMKPNNFKELTRKNPIVVDVKGIYSKKEFEKEFIYWRL</sequence>
<accession>A0A9D1CF39</accession>
<reference evidence="6" key="1">
    <citation type="journal article" date="2020" name="ISME J.">
        <title>Gammaproteobacteria mediating utilization of methyl-, sulfur- and petroleum organic compounds in deep ocean hydrothermal plumes.</title>
        <authorList>
            <person name="Zhou Z."/>
            <person name="Liu Y."/>
            <person name="Pan J."/>
            <person name="Cron B.R."/>
            <person name="Toner B.M."/>
            <person name="Anantharaman K."/>
            <person name="Breier J.A."/>
            <person name="Dick G.J."/>
            <person name="Li M."/>
        </authorList>
    </citation>
    <scope>NUCLEOTIDE SEQUENCE</scope>
    <source>
        <strain evidence="6">SZUA-1501</strain>
    </source>
</reference>
<evidence type="ECO:0000259" key="5">
    <source>
        <dbReference type="SMART" id="SM00984"/>
    </source>
</evidence>
<keyword evidence="3" id="KW-0520">NAD</keyword>
<feature type="domain" description="UDP-glucose/GDP-mannose dehydrogenase C-terminal" evidence="5">
    <location>
        <begin position="315"/>
        <end position="416"/>
    </location>
</feature>
<dbReference type="GO" id="GO:0051287">
    <property type="term" value="F:NAD binding"/>
    <property type="evidence" value="ECO:0007669"/>
    <property type="project" value="InterPro"/>
</dbReference>
<dbReference type="Proteomes" id="UP000606463">
    <property type="component" value="Unassembled WGS sequence"/>
</dbReference>
<dbReference type="PANTHER" id="PTHR43491">
    <property type="entry name" value="UDP-N-ACETYL-D-MANNOSAMINE DEHYDROGENASE"/>
    <property type="match status" value="1"/>
</dbReference>
<keyword evidence="2" id="KW-0560">Oxidoreductase</keyword>
<dbReference type="PIRSF" id="PIRSF000124">
    <property type="entry name" value="UDPglc_GDPman_dh"/>
    <property type="match status" value="1"/>
</dbReference>
<dbReference type="InterPro" id="IPR014026">
    <property type="entry name" value="UDP-Glc/GDP-Man_DH_dimer"/>
</dbReference>
<dbReference type="PANTHER" id="PTHR43491:SF2">
    <property type="entry name" value="UDP-N-ACETYL-D-MANNOSAMINE DEHYDROGENASE"/>
    <property type="match status" value="1"/>
</dbReference>
<dbReference type="InterPro" id="IPR017476">
    <property type="entry name" value="UDP-Glc/GDP-Man"/>
</dbReference>
<dbReference type="GO" id="GO:0016628">
    <property type="term" value="F:oxidoreductase activity, acting on the CH-CH group of donors, NAD or NADP as acceptor"/>
    <property type="evidence" value="ECO:0007669"/>
    <property type="project" value="InterPro"/>
</dbReference>
<dbReference type="GO" id="GO:0016616">
    <property type="term" value="F:oxidoreductase activity, acting on the CH-OH group of donors, NAD or NADP as acceptor"/>
    <property type="evidence" value="ECO:0007669"/>
    <property type="project" value="InterPro"/>
</dbReference>